<name>A0A2X2JJZ7_SPHMU</name>
<organism evidence="1 2">
    <name type="scientific">Sphingobacterium multivorum</name>
    <dbReference type="NCBI Taxonomy" id="28454"/>
    <lineage>
        <taxon>Bacteria</taxon>
        <taxon>Pseudomonadati</taxon>
        <taxon>Bacteroidota</taxon>
        <taxon>Sphingobacteriia</taxon>
        <taxon>Sphingobacteriales</taxon>
        <taxon>Sphingobacteriaceae</taxon>
        <taxon>Sphingobacterium</taxon>
    </lineage>
</organism>
<proteinExistence type="predicted"/>
<evidence type="ECO:0000313" key="2">
    <source>
        <dbReference type="Proteomes" id="UP000251241"/>
    </source>
</evidence>
<dbReference type="AlphaFoldDB" id="A0A2X2JJZ7"/>
<sequence length="36" mass="4658">MAIRNRLNHYLIIVLKQKQYSFTKNWKQRREYYKIN</sequence>
<reference evidence="1 2" key="1">
    <citation type="submission" date="2018-06" db="EMBL/GenBank/DDBJ databases">
        <authorList>
            <consortium name="Pathogen Informatics"/>
            <person name="Doyle S."/>
        </authorList>
    </citation>
    <scope>NUCLEOTIDE SEQUENCE [LARGE SCALE GENOMIC DNA]</scope>
    <source>
        <strain evidence="1 2">NCTC11343</strain>
    </source>
</reference>
<accession>A0A2X2JJZ7</accession>
<dbReference type="Proteomes" id="UP000251241">
    <property type="component" value="Unassembled WGS sequence"/>
</dbReference>
<gene>
    <name evidence="1" type="ORF">NCTC11343_05422</name>
</gene>
<dbReference type="EMBL" id="UAUU01000011">
    <property type="protein sequence ID" value="SPZ94612.1"/>
    <property type="molecule type" value="Genomic_DNA"/>
</dbReference>
<evidence type="ECO:0000313" key="1">
    <source>
        <dbReference type="EMBL" id="SPZ94612.1"/>
    </source>
</evidence>
<protein>
    <submittedName>
        <fullName evidence="1">Uncharacterized protein</fullName>
    </submittedName>
</protein>